<evidence type="ECO:0000259" key="1">
    <source>
        <dbReference type="Pfam" id="PF08984"/>
    </source>
</evidence>
<dbReference type="OrthoDB" id="5397989at2"/>
<name>A0A1H9LB19_9RHOB</name>
<dbReference type="EMBL" id="FOEP01000025">
    <property type="protein sequence ID" value="SER08538.1"/>
    <property type="molecule type" value="Genomic_DNA"/>
</dbReference>
<dbReference type="NCBIfam" id="TIGR03980">
    <property type="entry name" value="prismane_assoc"/>
    <property type="match status" value="1"/>
</dbReference>
<evidence type="ECO:0000313" key="2">
    <source>
        <dbReference type="EMBL" id="SER08538.1"/>
    </source>
</evidence>
<organism evidence="2 3">
    <name type="scientific">Thalassovita taeanensis</name>
    <dbReference type="NCBI Taxonomy" id="657014"/>
    <lineage>
        <taxon>Bacteria</taxon>
        <taxon>Pseudomonadati</taxon>
        <taxon>Pseudomonadota</taxon>
        <taxon>Alphaproteobacteria</taxon>
        <taxon>Rhodobacterales</taxon>
        <taxon>Roseobacteraceae</taxon>
        <taxon>Thalassovita</taxon>
    </lineage>
</organism>
<proteinExistence type="predicted"/>
<dbReference type="STRING" id="657014.SAMN04488092_12520"/>
<evidence type="ECO:0000313" key="3">
    <source>
        <dbReference type="Proteomes" id="UP000198634"/>
    </source>
</evidence>
<dbReference type="Pfam" id="PF08984">
    <property type="entry name" value="DUF1858"/>
    <property type="match status" value="1"/>
</dbReference>
<dbReference type="PANTHER" id="PTHR39341:SF1">
    <property type="entry name" value="DUF1858 DOMAIN-CONTAINING PROTEIN"/>
    <property type="match status" value="1"/>
</dbReference>
<dbReference type="Proteomes" id="UP000198634">
    <property type="component" value="Unassembled WGS sequence"/>
</dbReference>
<gene>
    <name evidence="2" type="ORF">SAMN04488092_12520</name>
</gene>
<dbReference type="SUPFAM" id="SSF140683">
    <property type="entry name" value="SP0561-like"/>
    <property type="match status" value="1"/>
</dbReference>
<sequence length="70" mass="8120">MNKPKLDDPDLSLADLMTHWPRTIPVFIRHRMLCVGCPISRFHTVANACAEYHLNEKDLLAEFKQTIDLE</sequence>
<keyword evidence="3" id="KW-1185">Reference proteome</keyword>
<dbReference type="InterPro" id="IPR023883">
    <property type="entry name" value="CHP03980_redox-disulphide"/>
</dbReference>
<feature type="domain" description="DUF1858" evidence="1">
    <location>
        <begin position="8"/>
        <end position="59"/>
    </location>
</feature>
<dbReference type="InterPro" id="IPR015077">
    <property type="entry name" value="DUF1858"/>
</dbReference>
<dbReference type="PANTHER" id="PTHR39341">
    <property type="entry name" value="BSL7085 PROTEIN"/>
    <property type="match status" value="1"/>
</dbReference>
<dbReference type="InterPro" id="IPR038062">
    <property type="entry name" value="ScdA-like_N_sf"/>
</dbReference>
<dbReference type="Gene3D" id="1.10.3910.10">
    <property type="entry name" value="SP0561-like"/>
    <property type="match status" value="1"/>
</dbReference>
<accession>A0A1H9LB19</accession>
<dbReference type="AlphaFoldDB" id="A0A1H9LB19"/>
<protein>
    <submittedName>
        <fullName evidence="2">Hybrid cluster protein-associated redox disulfide domain-containing protein</fullName>
    </submittedName>
</protein>
<reference evidence="2 3" key="1">
    <citation type="submission" date="2016-10" db="EMBL/GenBank/DDBJ databases">
        <authorList>
            <person name="de Groot N.N."/>
        </authorList>
    </citation>
    <scope>NUCLEOTIDE SEQUENCE [LARGE SCALE GENOMIC DNA]</scope>
    <source>
        <strain evidence="2 3">DSM 22007</strain>
    </source>
</reference>
<dbReference type="RefSeq" id="WP_090271417.1">
    <property type="nucleotide sequence ID" value="NZ_FOEP01000025.1"/>
</dbReference>